<accession>A0A1J5MYR0</accession>
<dbReference type="Pfam" id="PF00589">
    <property type="entry name" value="Phage_integrase"/>
    <property type="match status" value="1"/>
</dbReference>
<dbReference type="AlphaFoldDB" id="A0A1J5MYR0"/>
<gene>
    <name evidence="3" type="primary">xerC_5</name>
    <name evidence="3" type="ORF">BerOc1_03083</name>
</gene>
<keyword evidence="4" id="KW-1185">Reference proteome</keyword>
<name>A0A1J5MYR0_9BACT</name>
<evidence type="ECO:0000256" key="1">
    <source>
        <dbReference type="ARBA" id="ARBA00023172"/>
    </source>
</evidence>
<dbReference type="Proteomes" id="UP000181901">
    <property type="component" value="Unassembled WGS sequence"/>
</dbReference>
<dbReference type="InterPro" id="IPR002104">
    <property type="entry name" value="Integrase_catalytic"/>
</dbReference>
<dbReference type="SUPFAM" id="SSF56349">
    <property type="entry name" value="DNA breaking-rejoining enzymes"/>
    <property type="match status" value="1"/>
</dbReference>
<dbReference type="InterPro" id="IPR050090">
    <property type="entry name" value="Tyrosine_recombinase_XerCD"/>
</dbReference>
<feature type="domain" description="Tyr recombinase" evidence="2">
    <location>
        <begin position="2"/>
        <end position="181"/>
    </location>
</feature>
<keyword evidence="1" id="KW-0233">DNA recombination</keyword>
<comment type="caution">
    <text evidence="3">The sequence shown here is derived from an EMBL/GenBank/DDBJ whole genome shotgun (WGS) entry which is preliminary data.</text>
</comment>
<evidence type="ECO:0000313" key="4">
    <source>
        <dbReference type="Proteomes" id="UP000181901"/>
    </source>
</evidence>
<proteinExistence type="predicted"/>
<reference evidence="3 4" key="1">
    <citation type="submission" date="2015-09" db="EMBL/GenBank/DDBJ databases">
        <title>Genome of Desulfovibrio dechloracetivorans BerOc1, a mercury methylating strain isolated from highly hydrocarbons and metals contaminated coastal sediments.</title>
        <authorList>
            <person name="Goni Urriza M."/>
            <person name="Gassie C."/>
            <person name="Bouchez O."/>
            <person name="Klopp C."/>
            <person name="Ranchou-Peyruse A."/>
            <person name="Remy G."/>
        </authorList>
    </citation>
    <scope>NUCLEOTIDE SEQUENCE [LARGE SCALE GENOMIC DNA]</scope>
    <source>
        <strain evidence="3 4">BerOc1</strain>
    </source>
</reference>
<dbReference type="PANTHER" id="PTHR30349:SF82">
    <property type="entry name" value="INTEGRASE_RECOMBINASE YOEC-RELATED"/>
    <property type="match status" value="1"/>
</dbReference>
<dbReference type="InterPro" id="IPR011010">
    <property type="entry name" value="DNA_brk_join_enz"/>
</dbReference>
<dbReference type="GO" id="GO:0015074">
    <property type="term" value="P:DNA integration"/>
    <property type="evidence" value="ECO:0007669"/>
    <property type="project" value="InterPro"/>
</dbReference>
<dbReference type="PROSITE" id="PS51898">
    <property type="entry name" value="TYR_RECOMBINASE"/>
    <property type="match status" value="1"/>
</dbReference>
<dbReference type="GO" id="GO:0006310">
    <property type="term" value="P:DNA recombination"/>
    <property type="evidence" value="ECO:0007669"/>
    <property type="project" value="UniProtKB-KW"/>
</dbReference>
<dbReference type="PANTHER" id="PTHR30349">
    <property type="entry name" value="PHAGE INTEGRASE-RELATED"/>
    <property type="match status" value="1"/>
</dbReference>
<dbReference type="EMBL" id="LKAQ01000004">
    <property type="protein sequence ID" value="OIQ51138.1"/>
    <property type="molecule type" value="Genomic_DNA"/>
</dbReference>
<sequence>MKVQPFTNLKDIRNIKKLLRSKPRDLLLFTMGINAGLRSIDLLRLRVSDLEGKKIGDRITVRESKTNKENVVIVNKEIADCFKFYMDELEPETDQYLFPSRKGFNPITTYRVTGLVKEWASSLNISGNFGAHSLRKTFCYVQRIHYGTPWEVLCQRLNHATPSITRRYLGIQAEEVEEILLNTI</sequence>
<dbReference type="OrthoDB" id="9788852at2"/>
<dbReference type="Gene3D" id="1.10.443.10">
    <property type="entry name" value="Intergrase catalytic core"/>
    <property type="match status" value="1"/>
</dbReference>
<dbReference type="GO" id="GO:0003677">
    <property type="term" value="F:DNA binding"/>
    <property type="evidence" value="ECO:0007669"/>
    <property type="project" value="InterPro"/>
</dbReference>
<evidence type="ECO:0000259" key="2">
    <source>
        <dbReference type="PROSITE" id="PS51898"/>
    </source>
</evidence>
<organism evidence="3 4">
    <name type="scientific">Pseudodesulfovibrio hydrargyri</name>
    <dbReference type="NCBI Taxonomy" id="2125990"/>
    <lineage>
        <taxon>Bacteria</taxon>
        <taxon>Pseudomonadati</taxon>
        <taxon>Thermodesulfobacteriota</taxon>
        <taxon>Desulfovibrionia</taxon>
        <taxon>Desulfovibrionales</taxon>
        <taxon>Desulfovibrionaceae</taxon>
    </lineage>
</organism>
<dbReference type="InterPro" id="IPR013762">
    <property type="entry name" value="Integrase-like_cat_sf"/>
</dbReference>
<evidence type="ECO:0000313" key="3">
    <source>
        <dbReference type="EMBL" id="OIQ51138.1"/>
    </source>
</evidence>
<protein>
    <submittedName>
        <fullName evidence="3">Tyrosine recombinase XerC</fullName>
    </submittedName>
</protein>
<dbReference type="RefSeq" id="WP_071546516.1">
    <property type="nucleotide sequence ID" value="NZ_LKAQ01000004.1"/>
</dbReference>